<sequence length="105" mass="11205">MEPLRSAPEASAFVLLADHQSRTPASFHSGPPVLHYHSKQCKLVILERDLLSTPALNAIRGPTPTANGSSDHTPTAANNNADAHGEEAQENELVVDGVDVWVTSE</sequence>
<dbReference type="VEuPathDB" id="FungiDB:CDV56_101377"/>
<dbReference type="Proteomes" id="UP000215305">
    <property type="component" value="Unassembled WGS sequence"/>
</dbReference>
<feature type="compositionally biased region" description="Polar residues" evidence="1">
    <location>
        <begin position="64"/>
        <end position="81"/>
    </location>
</feature>
<gene>
    <name evidence="2" type="ORF">CDV56_101377</name>
</gene>
<evidence type="ECO:0000313" key="3">
    <source>
        <dbReference type="Proteomes" id="UP000215305"/>
    </source>
</evidence>
<dbReference type="EMBL" id="NKHU02000497">
    <property type="protein sequence ID" value="RHZ43142.1"/>
    <property type="molecule type" value="Genomic_DNA"/>
</dbReference>
<evidence type="ECO:0000256" key="1">
    <source>
        <dbReference type="SAM" id="MobiDB-lite"/>
    </source>
</evidence>
<dbReference type="AlphaFoldDB" id="A0A397FWK0"/>
<accession>A0A397FWK0</accession>
<name>A0A397FWK0_ASPTH</name>
<dbReference type="RefSeq" id="XP_026609533.1">
    <property type="nucleotide sequence ID" value="XM_026754996.1"/>
</dbReference>
<feature type="region of interest" description="Disordered" evidence="1">
    <location>
        <begin position="59"/>
        <end position="96"/>
    </location>
</feature>
<dbReference type="OrthoDB" id="19714at2759"/>
<protein>
    <submittedName>
        <fullName evidence="2">Uncharacterized protein</fullName>
    </submittedName>
</protein>
<reference evidence="2" key="1">
    <citation type="submission" date="2018-08" db="EMBL/GenBank/DDBJ databases">
        <title>Draft genome sequence of azole-resistant Aspergillus thermomutatus (Neosartorya pseudofischeri) strain HMR AF 39, isolated from a human nasal aspirate.</title>
        <authorList>
            <person name="Parent-Michaud M."/>
            <person name="Dufresne P.J."/>
            <person name="Fournier E."/>
            <person name="Martineau C."/>
            <person name="Moreira S."/>
            <person name="Perkins V."/>
            <person name="De Repentigny L."/>
            <person name="Dufresne S.F."/>
        </authorList>
    </citation>
    <scope>NUCLEOTIDE SEQUENCE [LARGE SCALE GENOMIC DNA]</scope>
    <source>
        <strain evidence="2">HMR AF 39</strain>
    </source>
</reference>
<keyword evidence="3" id="KW-1185">Reference proteome</keyword>
<dbReference type="GeneID" id="38123351"/>
<comment type="caution">
    <text evidence="2">The sequence shown here is derived from an EMBL/GenBank/DDBJ whole genome shotgun (WGS) entry which is preliminary data.</text>
</comment>
<organism evidence="2 3">
    <name type="scientific">Aspergillus thermomutatus</name>
    <name type="common">Neosartorya pseudofischeri</name>
    <dbReference type="NCBI Taxonomy" id="41047"/>
    <lineage>
        <taxon>Eukaryota</taxon>
        <taxon>Fungi</taxon>
        <taxon>Dikarya</taxon>
        <taxon>Ascomycota</taxon>
        <taxon>Pezizomycotina</taxon>
        <taxon>Eurotiomycetes</taxon>
        <taxon>Eurotiomycetidae</taxon>
        <taxon>Eurotiales</taxon>
        <taxon>Aspergillaceae</taxon>
        <taxon>Aspergillus</taxon>
        <taxon>Aspergillus subgen. Fumigati</taxon>
    </lineage>
</organism>
<evidence type="ECO:0000313" key="2">
    <source>
        <dbReference type="EMBL" id="RHZ43142.1"/>
    </source>
</evidence>
<proteinExistence type="predicted"/>